<dbReference type="Pfam" id="PF12697">
    <property type="entry name" value="Abhydrolase_6"/>
    <property type="match status" value="1"/>
</dbReference>
<organism evidence="3 4">
    <name type="scientific">Gluconacetobacter takamatsuzukensis</name>
    <dbReference type="NCBI Taxonomy" id="1286190"/>
    <lineage>
        <taxon>Bacteria</taxon>
        <taxon>Pseudomonadati</taxon>
        <taxon>Pseudomonadota</taxon>
        <taxon>Alphaproteobacteria</taxon>
        <taxon>Acetobacterales</taxon>
        <taxon>Acetobacteraceae</taxon>
        <taxon>Gluconacetobacter</taxon>
    </lineage>
</organism>
<proteinExistence type="predicted"/>
<evidence type="ECO:0000313" key="3">
    <source>
        <dbReference type="EMBL" id="MBB2203877.1"/>
    </source>
</evidence>
<feature type="chain" id="PRO_5031305725" evidence="1">
    <location>
        <begin position="26"/>
        <end position="301"/>
    </location>
</feature>
<protein>
    <submittedName>
        <fullName evidence="3">Alpha/beta hydrolase</fullName>
    </submittedName>
</protein>
<comment type="caution">
    <text evidence="3">The sequence shown here is derived from an EMBL/GenBank/DDBJ whole genome shotgun (WGS) entry which is preliminary data.</text>
</comment>
<dbReference type="Proteomes" id="UP000540556">
    <property type="component" value="Unassembled WGS sequence"/>
</dbReference>
<dbReference type="SUPFAM" id="SSF53474">
    <property type="entry name" value="alpha/beta-Hydrolases"/>
    <property type="match status" value="1"/>
</dbReference>
<dbReference type="InterPro" id="IPR000073">
    <property type="entry name" value="AB_hydrolase_1"/>
</dbReference>
<evidence type="ECO:0000259" key="2">
    <source>
        <dbReference type="Pfam" id="PF12697"/>
    </source>
</evidence>
<dbReference type="PANTHER" id="PTHR43798">
    <property type="entry name" value="MONOACYLGLYCEROL LIPASE"/>
    <property type="match status" value="1"/>
</dbReference>
<keyword evidence="3" id="KW-0378">Hydrolase</keyword>
<dbReference type="RefSeq" id="WP_182947539.1">
    <property type="nucleotide sequence ID" value="NZ_JABEQK010000002.1"/>
</dbReference>
<name>A0A7W4KBG5_9PROT</name>
<keyword evidence="1" id="KW-0732">Signal</keyword>
<dbReference type="AlphaFoldDB" id="A0A7W4KBG5"/>
<dbReference type="Gene3D" id="3.40.50.1820">
    <property type="entry name" value="alpha/beta hydrolase"/>
    <property type="match status" value="1"/>
</dbReference>
<sequence>MFPVFRTMFSRLCVLPVFSCALAHAAPAASPPVRIDGRIAVSTSGVGPDVLLIPGLASSADVWRATVAHLAPHYRVHVVQVLGFAGTPVEANATGPVIAPVVAALHDYIATRHLQPVRVIGHSMGGLMGMLLALDHAPDIGRLMIVDALPFFGVVMGAADVASIEPRAHAMRAHLLDQTQQELAAAQPAFMKNLVRSTGPAAAAAVAASAASDHRVVGQALYDDMTTDLRGRIGAITVPVTMLYPWDETAGMPAAAVDQLYRTAFAPLKQAELKRIDDSRHFIMIDQPAAFQAAVDTFLAR</sequence>
<keyword evidence="4" id="KW-1185">Reference proteome</keyword>
<dbReference type="InterPro" id="IPR050266">
    <property type="entry name" value="AB_hydrolase_sf"/>
</dbReference>
<accession>A0A7W4KBG5</accession>
<gene>
    <name evidence="3" type="ORF">HLH27_02435</name>
</gene>
<feature type="domain" description="AB hydrolase-1" evidence="2">
    <location>
        <begin position="50"/>
        <end position="291"/>
    </location>
</feature>
<feature type="signal peptide" evidence="1">
    <location>
        <begin position="1"/>
        <end position="25"/>
    </location>
</feature>
<evidence type="ECO:0000313" key="4">
    <source>
        <dbReference type="Proteomes" id="UP000540556"/>
    </source>
</evidence>
<dbReference type="GO" id="GO:0016787">
    <property type="term" value="F:hydrolase activity"/>
    <property type="evidence" value="ECO:0007669"/>
    <property type="project" value="UniProtKB-KW"/>
</dbReference>
<dbReference type="InterPro" id="IPR029058">
    <property type="entry name" value="AB_hydrolase_fold"/>
</dbReference>
<dbReference type="EMBL" id="JABEQK010000002">
    <property type="protein sequence ID" value="MBB2203877.1"/>
    <property type="molecule type" value="Genomic_DNA"/>
</dbReference>
<reference evidence="3 4" key="1">
    <citation type="submission" date="2020-04" db="EMBL/GenBank/DDBJ databases">
        <title>Description of novel Gluconacetobacter.</title>
        <authorList>
            <person name="Sombolestani A."/>
        </authorList>
    </citation>
    <scope>NUCLEOTIDE SEQUENCE [LARGE SCALE GENOMIC DNA]</scope>
    <source>
        <strain evidence="3 4">LMG 27800</strain>
    </source>
</reference>
<evidence type="ECO:0000256" key="1">
    <source>
        <dbReference type="SAM" id="SignalP"/>
    </source>
</evidence>